<dbReference type="AlphaFoldDB" id="A0A371G105"/>
<keyword evidence="3" id="KW-1185">Reference proteome</keyword>
<gene>
    <name evidence="2" type="ORF">CR513_34752</name>
</gene>
<proteinExistence type="predicted"/>
<sequence length="241" mass="27306">MHVGTLSMAFGDNLVQLNIFEAMRHLTEDHSLFRIDLIDKLVKEHLQLDTSSDEFSNFAGDNDVFDCLGSITYDIDYDKLWKVLNLFDSEDDIADLANLVPPGFDFNVKRKVESNSNNQSGAESNLANLSRKQSKVEIMSTHLVSNLNQVDQSDPKPTDNTFSSPSPPIELKLLPGHLKYAYLGNDQVEIISICMHRILMEEEAHPIRQQQQRLNPTILDMVKKEVTKLLVAEIMYPISDS</sequence>
<feature type="region of interest" description="Disordered" evidence="1">
    <location>
        <begin position="147"/>
        <end position="167"/>
    </location>
</feature>
<dbReference type="EMBL" id="QJKJ01007109">
    <property type="protein sequence ID" value="RDX84237.1"/>
    <property type="molecule type" value="Genomic_DNA"/>
</dbReference>
<dbReference type="Proteomes" id="UP000257109">
    <property type="component" value="Unassembled WGS sequence"/>
</dbReference>
<protein>
    <submittedName>
        <fullName evidence="2">Uncharacterized protein</fullName>
    </submittedName>
</protein>
<comment type="caution">
    <text evidence="2">The sequence shown here is derived from an EMBL/GenBank/DDBJ whole genome shotgun (WGS) entry which is preliminary data.</text>
</comment>
<accession>A0A371G105</accession>
<feature type="non-terminal residue" evidence="2">
    <location>
        <position position="1"/>
    </location>
</feature>
<evidence type="ECO:0000313" key="2">
    <source>
        <dbReference type="EMBL" id="RDX84237.1"/>
    </source>
</evidence>
<name>A0A371G105_MUCPR</name>
<dbReference type="Gene3D" id="3.10.10.10">
    <property type="entry name" value="HIV Type 1 Reverse Transcriptase, subunit A, domain 1"/>
    <property type="match status" value="1"/>
</dbReference>
<reference evidence="2" key="1">
    <citation type="submission" date="2018-05" db="EMBL/GenBank/DDBJ databases">
        <title>Draft genome of Mucuna pruriens seed.</title>
        <authorList>
            <person name="Nnadi N.E."/>
            <person name="Vos R."/>
            <person name="Hasami M.H."/>
            <person name="Devisetty U.K."/>
            <person name="Aguiy J.C."/>
        </authorList>
    </citation>
    <scope>NUCLEOTIDE SEQUENCE [LARGE SCALE GENOMIC DNA]</scope>
    <source>
        <strain evidence="2">JCA_2017</strain>
    </source>
</reference>
<organism evidence="2 3">
    <name type="scientific">Mucuna pruriens</name>
    <name type="common">Velvet bean</name>
    <name type="synonym">Dolichos pruriens</name>
    <dbReference type="NCBI Taxonomy" id="157652"/>
    <lineage>
        <taxon>Eukaryota</taxon>
        <taxon>Viridiplantae</taxon>
        <taxon>Streptophyta</taxon>
        <taxon>Embryophyta</taxon>
        <taxon>Tracheophyta</taxon>
        <taxon>Spermatophyta</taxon>
        <taxon>Magnoliopsida</taxon>
        <taxon>eudicotyledons</taxon>
        <taxon>Gunneridae</taxon>
        <taxon>Pentapetalae</taxon>
        <taxon>rosids</taxon>
        <taxon>fabids</taxon>
        <taxon>Fabales</taxon>
        <taxon>Fabaceae</taxon>
        <taxon>Papilionoideae</taxon>
        <taxon>50 kb inversion clade</taxon>
        <taxon>NPAAA clade</taxon>
        <taxon>indigoferoid/millettioid clade</taxon>
        <taxon>Phaseoleae</taxon>
        <taxon>Mucuna</taxon>
    </lineage>
</organism>
<evidence type="ECO:0000256" key="1">
    <source>
        <dbReference type="SAM" id="MobiDB-lite"/>
    </source>
</evidence>
<evidence type="ECO:0000313" key="3">
    <source>
        <dbReference type="Proteomes" id="UP000257109"/>
    </source>
</evidence>